<dbReference type="PROSITE" id="PS51186">
    <property type="entry name" value="GNAT"/>
    <property type="match status" value="1"/>
</dbReference>
<reference evidence="3" key="1">
    <citation type="submission" date="2020-02" db="EMBL/GenBank/DDBJ databases">
        <authorList>
            <person name="Palmer J.M."/>
        </authorList>
    </citation>
    <scope>NUCLEOTIDE SEQUENCE</scope>
    <source>
        <strain evidence="3">EPUS1.4</strain>
        <tissue evidence="3">Thallus</tissue>
    </source>
</reference>
<dbReference type="InterPro" id="IPR052742">
    <property type="entry name" value="Mito_N-acetyltransferase"/>
</dbReference>
<dbReference type="Gene3D" id="1.10.340.70">
    <property type="match status" value="1"/>
</dbReference>
<dbReference type="InterPro" id="IPR000182">
    <property type="entry name" value="GNAT_dom"/>
</dbReference>
<dbReference type="GO" id="GO:0016747">
    <property type="term" value="F:acyltransferase activity, transferring groups other than amino-acyl groups"/>
    <property type="evidence" value="ECO:0007669"/>
    <property type="project" value="InterPro"/>
</dbReference>
<organism evidence="3 4">
    <name type="scientific">Endocarpon pusillum</name>
    <dbReference type="NCBI Taxonomy" id="364733"/>
    <lineage>
        <taxon>Eukaryota</taxon>
        <taxon>Fungi</taxon>
        <taxon>Dikarya</taxon>
        <taxon>Ascomycota</taxon>
        <taxon>Pezizomycotina</taxon>
        <taxon>Eurotiomycetes</taxon>
        <taxon>Chaetothyriomycetidae</taxon>
        <taxon>Verrucariales</taxon>
        <taxon>Verrucariaceae</taxon>
        <taxon>Endocarpon</taxon>
    </lineage>
</organism>
<dbReference type="Pfam" id="PF00583">
    <property type="entry name" value="Acetyltransf_1"/>
    <property type="match status" value="1"/>
</dbReference>
<feature type="region of interest" description="Disordered" evidence="1">
    <location>
        <begin position="352"/>
        <end position="394"/>
    </location>
</feature>
<evidence type="ECO:0000313" key="4">
    <source>
        <dbReference type="Proteomes" id="UP000606974"/>
    </source>
</evidence>
<evidence type="ECO:0000256" key="1">
    <source>
        <dbReference type="SAM" id="MobiDB-lite"/>
    </source>
</evidence>
<dbReference type="SUPFAM" id="SSF55729">
    <property type="entry name" value="Acyl-CoA N-acyltransferases (Nat)"/>
    <property type="match status" value="1"/>
</dbReference>
<name>A0A8H7A9S1_9EURO</name>
<dbReference type="InterPro" id="IPR015416">
    <property type="entry name" value="Znf_H2C2_histone_UAS-bd"/>
</dbReference>
<proteinExistence type="predicted"/>
<gene>
    <name evidence="3" type="ORF">GJ744_001736</name>
</gene>
<dbReference type="Proteomes" id="UP000606974">
    <property type="component" value="Unassembled WGS sequence"/>
</dbReference>
<dbReference type="PANTHER" id="PTHR43138:SF2">
    <property type="entry name" value="PROTEIN SPT10"/>
    <property type="match status" value="1"/>
</dbReference>
<evidence type="ECO:0000313" key="3">
    <source>
        <dbReference type="EMBL" id="KAF7504803.1"/>
    </source>
</evidence>
<dbReference type="EMBL" id="JAACFV010000127">
    <property type="protein sequence ID" value="KAF7504803.1"/>
    <property type="molecule type" value="Genomic_DNA"/>
</dbReference>
<sequence>MPAMLDDPTAPVIYRASGAGPYPTANNPQIPSSIFPRPVTLRDRVTVATLVPFFSPNQVPGRLRSYLCDQLNKEIEGGDTYPMINPLPYEAFGPYWFGNFGAVMLLGDIGGIESVQAMEHEGSDWSKICLGSFYVKPNYPGRSSHVCNGGFLVTPAARNKGVGKSMGECYLDWAPQLGYTYSVFNLVYETNTASTRIWDSLGFKRIGRIPACGNLRSSTELVDAIIYGRDLGPGGEDFVSEERFDKIRYYLKHNNYPTGADRAEKSRLRSAATHYKLVGGEDGEPERLMLKDKEVISDPQNQYEIARQAHTQAHGGINKTTAMIATKYHWVRIKETVSMVIKNCTECKEAGKASMARPDSSINHAEQPKASLPPSSSLSSAAQSRPQPHNSMETENRFISEGTRILAEHSFEHKQDPFSTPEPQNMHGPVPGMEDYPEMAIDPQIMQQLHQQMNSQYQHPDDAYESAGMAHFNDAPPMHAHHGHSGEYHVDESDDHLMAHAAAAASMDLVDGSHLDHEEQIPQHLLQGGYVDNDGNVKFDQ</sequence>
<dbReference type="PANTHER" id="PTHR43138">
    <property type="entry name" value="ACETYLTRANSFERASE, GNAT FAMILY"/>
    <property type="match status" value="1"/>
</dbReference>
<dbReference type="GO" id="GO:0005634">
    <property type="term" value="C:nucleus"/>
    <property type="evidence" value="ECO:0007669"/>
    <property type="project" value="TreeGrafter"/>
</dbReference>
<dbReference type="InterPro" id="IPR016181">
    <property type="entry name" value="Acyl_CoA_acyltransferase"/>
</dbReference>
<keyword evidence="4" id="KW-1185">Reference proteome</keyword>
<accession>A0A8H7A9S1</accession>
<evidence type="ECO:0000259" key="2">
    <source>
        <dbReference type="PROSITE" id="PS51186"/>
    </source>
</evidence>
<dbReference type="AlphaFoldDB" id="A0A8H7A9S1"/>
<dbReference type="Gene3D" id="3.40.630.30">
    <property type="match status" value="1"/>
</dbReference>
<feature type="compositionally biased region" description="Low complexity" evidence="1">
    <location>
        <begin position="368"/>
        <end position="388"/>
    </location>
</feature>
<feature type="domain" description="N-acetyltransferase" evidence="2">
    <location>
        <begin position="69"/>
        <end position="232"/>
    </location>
</feature>
<protein>
    <recommendedName>
        <fullName evidence="2">N-acetyltransferase domain-containing protein</fullName>
    </recommendedName>
</protein>
<comment type="caution">
    <text evidence="3">The sequence shown here is derived from an EMBL/GenBank/DDBJ whole genome shotgun (WGS) entry which is preliminary data.</text>
</comment>
<dbReference type="OrthoDB" id="10264707at2759"/>
<dbReference type="Pfam" id="PF09337">
    <property type="entry name" value="zf-H2C2"/>
    <property type="match status" value="1"/>
</dbReference>